<dbReference type="GO" id="GO:0005774">
    <property type="term" value="C:vacuolar membrane"/>
    <property type="evidence" value="ECO:0007669"/>
    <property type="project" value="TreeGrafter"/>
</dbReference>
<feature type="transmembrane region" description="Helical" evidence="6">
    <location>
        <begin position="213"/>
        <end position="238"/>
    </location>
</feature>
<name>A0A2A2JK34_9BILA</name>
<evidence type="ECO:0000259" key="7">
    <source>
        <dbReference type="Pfam" id="PF01490"/>
    </source>
</evidence>
<feature type="transmembrane region" description="Helical" evidence="6">
    <location>
        <begin position="118"/>
        <end position="135"/>
    </location>
</feature>
<comment type="caution">
    <text evidence="8">The sequence shown here is derived from an EMBL/GenBank/DDBJ whole genome shotgun (WGS) entry which is preliminary data.</text>
</comment>
<feature type="transmembrane region" description="Helical" evidence="6">
    <location>
        <begin position="333"/>
        <end position="356"/>
    </location>
</feature>
<dbReference type="OrthoDB" id="10264777at2759"/>
<dbReference type="AlphaFoldDB" id="A0A2A2JK34"/>
<keyword evidence="3 6" id="KW-1133">Transmembrane helix</keyword>
<dbReference type="InterPro" id="IPR013057">
    <property type="entry name" value="AA_transpt_TM"/>
</dbReference>
<proteinExistence type="predicted"/>
<keyword evidence="9" id="KW-1185">Reference proteome</keyword>
<feature type="transmembrane region" description="Helical" evidence="6">
    <location>
        <begin position="77"/>
        <end position="98"/>
    </location>
</feature>
<feature type="transmembrane region" description="Helical" evidence="6">
    <location>
        <begin position="142"/>
        <end position="163"/>
    </location>
</feature>
<feature type="transmembrane region" description="Helical" evidence="6">
    <location>
        <begin position="308"/>
        <end position="327"/>
    </location>
</feature>
<feature type="transmembrane region" description="Helical" evidence="6">
    <location>
        <begin position="258"/>
        <end position="282"/>
    </location>
</feature>
<feature type="region of interest" description="Disordered" evidence="5">
    <location>
        <begin position="1"/>
        <end position="43"/>
    </location>
</feature>
<dbReference type="Pfam" id="PF01490">
    <property type="entry name" value="Aa_trans"/>
    <property type="match status" value="1"/>
</dbReference>
<sequence length="410" mass="45036">MVGIVPSLDADSSPVKPDASSIDTKSKISSSEDGSSIPSKEDKKNTLSTLGAITTLSKSMFNAGVFSLPFAWKTGGIVVDITILFYQLGMCSIAILFISENMSHLFGHLIGGSKYHQMVIFATITLVLILITNCFTNMRLVAFFAIISSVFLIIGAIVIIQYTVRQPNQWKTLPAYTSFTEAIIMAGQLIYAFEGQTMVLPVENKVRNPDRFLAPFGVLTITFGVCSIFMTFLGFIGYTTFGDSTGVTITVNIPSDGFYNSVTICLILQSLVGNGMAMFVIFDMFQNGFRTKFGARFPRFSIGIADKLFRIFFVVITYLMVIAIPQLPVMCSLVGVTSGTLCALIYPPIFELIAFWDDWKISASTFNRCFKILRNMTAILIGCFFIVSGIYANTLELIKGSPDNNSTMFS</sequence>
<protein>
    <recommendedName>
        <fullName evidence="7">Amino acid transporter transmembrane domain-containing protein</fullName>
    </recommendedName>
</protein>
<dbReference type="GO" id="GO:0015179">
    <property type="term" value="F:L-amino acid transmembrane transporter activity"/>
    <property type="evidence" value="ECO:0007669"/>
    <property type="project" value="TreeGrafter"/>
</dbReference>
<evidence type="ECO:0000256" key="3">
    <source>
        <dbReference type="ARBA" id="ARBA00022989"/>
    </source>
</evidence>
<keyword evidence="4 6" id="KW-0472">Membrane</keyword>
<evidence type="ECO:0000256" key="4">
    <source>
        <dbReference type="ARBA" id="ARBA00023136"/>
    </source>
</evidence>
<evidence type="ECO:0000256" key="2">
    <source>
        <dbReference type="ARBA" id="ARBA00022692"/>
    </source>
</evidence>
<comment type="subcellular location">
    <subcellularLocation>
        <location evidence="1">Membrane</location>
        <topology evidence="1">Multi-pass membrane protein</topology>
    </subcellularLocation>
</comment>
<dbReference type="STRING" id="2018661.A0A2A2JK34"/>
<evidence type="ECO:0000256" key="6">
    <source>
        <dbReference type="SAM" id="Phobius"/>
    </source>
</evidence>
<organism evidence="8 9">
    <name type="scientific">Diploscapter pachys</name>
    <dbReference type="NCBI Taxonomy" id="2018661"/>
    <lineage>
        <taxon>Eukaryota</taxon>
        <taxon>Metazoa</taxon>
        <taxon>Ecdysozoa</taxon>
        <taxon>Nematoda</taxon>
        <taxon>Chromadorea</taxon>
        <taxon>Rhabditida</taxon>
        <taxon>Rhabditina</taxon>
        <taxon>Rhabditomorpha</taxon>
        <taxon>Rhabditoidea</taxon>
        <taxon>Rhabditidae</taxon>
        <taxon>Diploscapter</taxon>
    </lineage>
</organism>
<dbReference type="PANTHER" id="PTHR22950:SF343">
    <property type="entry name" value="AMINO ACID TRANSPORTER SKAT-1-RELATED"/>
    <property type="match status" value="1"/>
</dbReference>
<dbReference type="EMBL" id="LIAE01010390">
    <property type="protein sequence ID" value="PAV62014.1"/>
    <property type="molecule type" value="Genomic_DNA"/>
</dbReference>
<feature type="transmembrane region" description="Helical" evidence="6">
    <location>
        <begin position="377"/>
        <end position="398"/>
    </location>
</feature>
<accession>A0A2A2JK34</accession>
<evidence type="ECO:0000256" key="5">
    <source>
        <dbReference type="SAM" id="MobiDB-lite"/>
    </source>
</evidence>
<keyword evidence="2 6" id="KW-0812">Transmembrane</keyword>
<feature type="transmembrane region" description="Helical" evidence="6">
    <location>
        <begin position="175"/>
        <end position="193"/>
    </location>
</feature>
<feature type="compositionally biased region" description="Low complexity" evidence="5">
    <location>
        <begin position="20"/>
        <end position="38"/>
    </location>
</feature>
<feature type="domain" description="Amino acid transporter transmembrane" evidence="7">
    <location>
        <begin position="78"/>
        <end position="391"/>
    </location>
</feature>
<gene>
    <name evidence="8" type="ORF">WR25_00581</name>
</gene>
<evidence type="ECO:0000313" key="8">
    <source>
        <dbReference type="EMBL" id="PAV62014.1"/>
    </source>
</evidence>
<dbReference type="Proteomes" id="UP000218231">
    <property type="component" value="Unassembled WGS sequence"/>
</dbReference>
<evidence type="ECO:0000313" key="9">
    <source>
        <dbReference type="Proteomes" id="UP000218231"/>
    </source>
</evidence>
<evidence type="ECO:0000256" key="1">
    <source>
        <dbReference type="ARBA" id="ARBA00004141"/>
    </source>
</evidence>
<dbReference type="PANTHER" id="PTHR22950">
    <property type="entry name" value="AMINO ACID TRANSPORTER"/>
    <property type="match status" value="1"/>
</dbReference>
<reference evidence="8 9" key="1">
    <citation type="journal article" date="2017" name="Curr. Biol.">
        <title>Genome architecture and evolution of a unichromosomal asexual nematode.</title>
        <authorList>
            <person name="Fradin H."/>
            <person name="Zegar C."/>
            <person name="Gutwein M."/>
            <person name="Lucas J."/>
            <person name="Kovtun M."/>
            <person name="Corcoran D."/>
            <person name="Baugh L.R."/>
            <person name="Kiontke K."/>
            <person name="Gunsalus K."/>
            <person name="Fitch D.H."/>
            <person name="Piano F."/>
        </authorList>
    </citation>
    <scope>NUCLEOTIDE SEQUENCE [LARGE SCALE GENOMIC DNA]</scope>
    <source>
        <strain evidence="8">PF1309</strain>
    </source>
</reference>